<dbReference type="Proteomes" id="UP001152523">
    <property type="component" value="Unassembled WGS sequence"/>
</dbReference>
<dbReference type="CDD" id="cd10317">
    <property type="entry name" value="RGL4_C"/>
    <property type="match status" value="1"/>
</dbReference>
<dbReference type="InterPro" id="IPR051850">
    <property type="entry name" value="Polysacch_Lyase_4"/>
</dbReference>
<dbReference type="InterPro" id="IPR029413">
    <property type="entry name" value="RG-lyase_II"/>
</dbReference>
<dbReference type="GO" id="GO:0005576">
    <property type="term" value="C:extracellular region"/>
    <property type="evidence" value="ECO:0007669"/>
    <property type="project" value="UniProtKB-SubCell"/>
</dbReference>
<feature type="domain" description="Rhamnogalacturonan lyase" evidence="9">
    <location>
        <begin position="401"/>
        <end position="472"/>
    </location>
</feature>
<dbReference type="GO" id="GO:0030246">
    <property type="term" value="F:carbohydrate binding"/>
    <property type="evidence" value="ECO:0007669"/>
    <property type="project" value="InterPro"/>
</dbReference>
<dbReference type="GO" id="GO:0102210">
    <property type="term" value="F:rhamnogalacturonan endolyase activity"/>
    <property type="evidence" value="ECO:0007669"/>
    <property type="project" value="UniProtKB-EC"/>
</dbReference>
<dbReference type="InterPro" id="IPR011013">
    <property type="entry name" value="Gal_mutarotase_sf_dom"/>
</dbReference>
<dbReference type="SUPFAM" id="SSF49452">
    <property type="entry name" value="Starch-binding domain-like"/>
    <property type="match status" value="1"/>
</dbReference>
<dbReference type="PANTHER" id="PTHR32018">
    <property type="entry name" value="RHAMNOGALACTURONATE LYASE FAMILY PROTEIN"/>
    <property type="match status" value="1"/>
</dbReference>
<keyword evidence="5" id="KW-0964">Secreted</keyword>
<dbReference type="CDD" id="cd10320">
    <property type="entry name" value="RGL4_N"/>
    <property type="match status" value="1"/>
</dbReference>
<dbReference type="CDD" id="cd10316">
    <property type="entry name" value="RGL4_M"/>
    <property type="match status" value="1"/>
</dbReference>
<evidence type="ECO:0000256" key="3">
    <source>
        <dbReference type="ARBA" id="ARBA00010418"/>
    </source>
</evidence>
<dbReference type="InterPro" id="IPR008979">
    <property type="entry name" value="Galactose-bd-like_sf"/>
</dbReference>
<organism evidence="10 11">
    <name type="scientific">Cuscuta epithymum</name>
    <dbReference type="NCBI Taxonomy" id="186058"/>
    <lineage>
        <taxon>Eukaryota</taxon>
        <taxon>Viridiplantae</taxon>
        <taxon>Streptophyta</taxon>
        <taxon>Embryophyta</taxon>
        <taxon>Tracheophyta</taxon>
        <taxon>Spermatophyta</taxon>
        <taxon>Magnoliopsida</taxon>
        <taxon>eudicotyledons</taxon>
        <taxon>Gunneridae</taxon>
        <taxon>Pentapetalae</taxon>
        <taxon>asterids</taxon>
        <taxon>lamiids</taxon>
        <taxon>Solanales</taxon>
        <taxon>Convolvulaceae</taxon>
        <taxon>Cuscuteae</taxon>
        <taxon>Cuscuta</taxon>
        <taxon>Cuscuta subgen. Cuscuta</taxon>
    </lineage>
</organism>
<dbReference type="Gene3D" id="2.60.120.260">
    <property type="entry name" value="Galactose-binding domain-like"/>
    <property type="match status" value="1"/>
</dbReference>
<comment type="caution">
    <text evidence="10">The sequence shown here is derived from an EMBL/GenBank/DDBJ whole genome shotgun (WGS) entry which is preliminary data.</text>
</comment>
<evidence type="ECO:0000256" key="4">
    <source>
        <dbReference type="ARBA" id="ARBA00012437"/>
    </source>
</evidence>
<dbReference type="EMBL" id="CAMAPF010000976">
    <property type="protein sequence ID" value="CAH9133572.1"/>
    <property type="molecule type" value="Genomic_DNA"/>
</dbReference>
<dbReference type="SUPFAM" id="SSF49785">
    <property type="entry name" value="Galactose-binding domain-like"/>
    <property type="match status" value="1"/>
</dbReference>
<protein>
    <recommendedName>
        <fullName evidence="4">rhamnogalacturonan endolyase</fullName>
        <ecNumber evidence="4">4.2.2.23</ecNumber>
    </recommendedName>
</protein>
<proteinExistence type="inferred from homology"/>
<comment type="similarity">
    <text evidence="3">Belongs to the polysaccharide lyase 4 family.</text>
</comment>
<dbReference type="AlphaFoldDB" id="A0AAV0FDI5"/>
<dbReference type="SUPFAM" id="SSF74650">
    <property type="entry name" value="Galactose mutarotase-like"/>
    <property type="match status" value="1"/>
</dbReference>
<evidence type="ECO:0000256" key="5">
    <source>
        <dbReference type="ARBA" id="ARBA00022525"/>
    </source>
</evidence>
<accession>A0AAV0FDI5</accession>
<reference evidence="10" key="1">
    <citation type="submission" date="2022-07" db="EMBL/GenBank/DDBJ databases">
        <authorList>
            <person name="Macas J."/>
            <person name="Novak P."/>
            <person name="Neumann P."/>
        </authorList>
    </citation>
    <scope>NUCLEOTIDE SEQUENCE</scope>
</reference>
<evidence type="ECO:0000256" key="6">
    <source>
        <dbReference type="ARBA" id="ARBA00022729"/>
    </source>
</evidence>
<dbReference type="InterPro" id="IPR029411">
    <property type="entry name" value="RG-lyase_III"/>
</dbReference>
<evidence type="ECO:0000259" key="9">
    <source>
        <dbReference type="Pfam" id="PF14686"/>
    </source>
</evidence>
<feature type="domain" description="Rhamnogalacturonan lyase" evidence="8">
    <location>
        <begin position="486"/>
        <end position="692"/>
    </location>
</feature>
<keyword evidence="11" id="KW-1185">Reference proteome</keyword>
<dbReference type="InterPro" id="IPR014718">
    <property type="entry name" value="GH-type_carb-bd"/>
</dbReference>
<dbReference type="InterPro" id="IPR010325">
    <property type="entry name" value="Rhamnogal_lyase"/>
</dbReference>
<dbReference type="Pfam" id="PF06045">
    <property type="entry name" value="Rhamnogal_lyase"/>
    <property type="match status" value="1"/>
</dbReference>
<evidence type="ECO:0000256" key="1">
    <source>
        <dbReference type="ARBA" id="ARBA00001324"/>
    </source>
</evidence>
<gene>
    <name evidence="10" type="ORF">CEPIT_LOCUS33043</name>
</gene>
<dbReference type="InterPro" id="IPR013784">
    <property type="entry name" value="Carb-bd-like_fold"/>
</dbReference>
<evidence type="ECO:0000256" key="7">
    <source>
        <dbReference type="ARBA" id="ARBA00023239"/>
    </source>
</evidence>
<dbReference type="Gene3D" id="2.70.98.10">
    <property type="match status" value="1"/>
</dbReference>
<dbReference type="Pfam" id="PF14683">
    <property type="entry name" value="CBM-like"/>
    <property type="match status" value="1"/>
</dbReference>
<dbReference type="Gene3D" id="2.60.40.1120">
    <property type="entry name" value="Carboxypeptidase-like, regulatory domain"/>
    <property type="match status" value="1"/>
</dbReference>
<evidence type="ECO:0000259" key="8">
    <source>
        <dbReference type="Pfam" id="PF14683"/>
    </source>
</evidence>
<dbReference type="Pfam" id="PF14686">
    <property type="entry name" value="fn3_3"/>
    <property type="match status" value="1"/>
</dbReference>
<sequence>MMRRGGMGREVNVVALLLCVGVAFLLTPCAPSKRQKNPKANSQEERQSYPPVELYMQDDGQVVVDNGFLRITFSTPAGMVTQVQYNGIHNLLEAQNLENNRGYWDIVWNKADARGNIFDKLEGFNYMTIMDDDDQVELSFTRKWDTTYNDSVLSMNVDKRYVVLRGSSGFYSYAILERLDGWPDIDVYQGRIVFKLDQELFQYMAVSDEKQRIMPTAQDRQEGKILDYPEAVLLINPKNSFLRGEVDDKYQYSCEDKDNRVHGWISPYPPTGFWMITPSNEFRNGGPLKQDLTSHTGPITLSMFFSTHYAGEMLGMKFRNGEPWKKVFGPVFVYLNSVETDEYALDLWADAKEQMFIETESWPYEFPLSEEFFPSQKRGLISGRLLVRDSYINERLMAGSSASVGLARPGNLGSWQYESKGYQFWTEADSEGYFLINNVLPGNYSLYAWVPGFMGSYRYDFYITITAGSRIRLENLIYDPPRTGPTLWEVGIPDRTASEFFIPDPYPMLENQLYTEDTSEKFRQYGLWDKYTELYPDEDLVFVVGRSSFEIDWFFAHVNRFVVDGEEGNKRYIPSTWRIEFEREESFDDDELGNYTLWIALASAHEAELQVGVNDEEMVVPHFTTGLIGKDNAIARHGIHGLYWLYGLYWLFKVDVPPSSLLPAPHRRNSLFFRQVRGSSPWSGVMYDYIRFEAPASS</sequence>
<evidence type="ECO:0000313" key="11">
    <source>
        <dbReference type="Proteomes" id="UP001152523"/>
    </source>
</evidence>
<dbReference type="EC" id="4.2.2.23" evidence="4"/>
<evidence type="ECO:0000313" key="10">
    <source>
        <dbReference type="EMBL" id="CAH9133572.1"/>
    </source>
</evidence>
<evidence type="ECO:0000256" key="2">
    <source>
        <dbReference type="ARBA" id="ARBA00004613"/>
    </source>
</evidence>
<comment type="catalytic activity">
    <reaction evidence="1">
        <text>Endotype eliminative cleavage of L-alpha-rhamnopyranosyl-(1-&gt;4)-alpha-D-galactopyranosyluronic acid bonds of rhamnogalacturonan I domains in ramified hairy regions of pectin leaving L-rhamnopyranose at the reducing end and 4-deoxy-4,5-unsaturated D-galactopyranosyluronic acid at the non-reducing end.</text>
        <dbReference type="EC" id="4.2.2.23"/>
    </reaction>
</comment>
<dbReference type="GO" id="GO:0005975">
    <property type="term" value="P:carbohydrate metabolic process"/>
    <property type="evidence" value="ECO:0007669"/>
    <property type="project" value="InterPro"/>
</dbReference>
<keyword evidence="6" id="KW-0732">Signal</keyword>
<name>A0AAV0FDI5_9ASTE</name>
<comment type="subcellular location">
    <subcellularLocation>
        <location evidence="2">Secreted</location>
    </subcellularLocation>
</comment>
<dbReference type="PANTHER" id="PTHR32018:SF6">
    <property type="entry name" value="RHAMNOGALACTURONAN ENDOLYASE"/>
    <property type="match status" value="1"/>
</dbReference>
<keyword evidence="7" id="KW-0456">Lyase</keyword>